<dbReference type="EMBL" id="CP097463">
    <property type="protein sequence ID" value="WAX55813.1"/>
    <property type="molecule type" value="Genomic_DNA"/>
</dbReference>
<proteinExistence type="predicted"/>
<accession>A0ABY7JVW1</accession>
<name>A0ABY7JVW1_9ACTN</name>
<dbReference type="RefSeq" id="WP_269442336.1">
    <property type="nucleotide sequence ID" value="NZ_CP097463.1"/>
</dbReference>
<evidence type="ECO:0000313" key="2">
    <source>
        <dbReference type="Proteomes" id="UP001164693"/>
    </source>
</evidence>
<protein>
    <submittedName>
        <fullName evidence="1">Uncharacterized protein</fullName>
    </submittedName>
</protein>
<dbReference type="Proteomes" id="UP001164693">
    <property type="component" value="Chromosome"/>
</dbReference>
<reference evidence="1" key="1">
    <citation type="submission" date="2022-05" db="EMBL/GenBank/DDBJ databases">
        <title>Jatrophihabitans sp. SB3-54 whole genome sequence.</title>
        <authorList>
            <person name="Suh M.K."/>
            <person name="Eom M.K."/>
            <person name="Kim J.S."/>
            <person name="Kim H.S."/>
            <person name="Do H.E."/>
            <person name="Shin Y.K."/>
            <person name="Lee J.-S."/>
        </authorList>
    </citation>
    <scope>NUCLEOTIDE SEQUENCE</scope>
    <source>
        <strain evidence="1">SB3-54</strain>
    </source>
</reference>
<sequence>MRSADDARARVQRHDLALPQIDAAAWDHTVEAGVALGPIPDDVFIVEAKQEGRTLSDPPSRDTVTR</sequence>
<keyword evidence="2" id="KW-1185">Reference proteome</keyword>
<evidence type="ECO:0000313" key="1">
    <source>
        <dbReference type="EMBL" id="WAX55813.1"/>
    </source>
</evidence>
<organism evidence="1 2">
    <name type="scientific">Jatrophihabitans cynanchi</name>
    <dbReference type="NCBI Taxonomy" id="2944128"/>
    <lineage>
        <taxon>Bacteria</taxon>
        <taxon>Bacillati</taxon>
        <taxon>Actinomycetota</taxon>
        <taxon>Actinomycetes</taxon>
        <taxon>Jatrophihabitantales</taxon>
        <taxon>Jatrophihabitantaceae</taxon>
        <taxon>Jatrophihabitans</taxon>
    </lineage>
</organism>
<gene>
    <name evidence="1" type="ORF">M6B22_14860</name>
</gene>